<evidence type="ECO:0000313" key="1">
    <source>
        <dbReference type="EnsemblMetazoa" id="GPAI023542-PA"/>
    </source>
</evidence>
<dbReference type="AlphaFoldDB" id="A0A1A9ZSF3"/>
<reference evidence="1" key="2">
    <citation type="submission" date="2020-05" db="UniProtKB">
        <authorList>
            <consortium name="EnsemblMetazoa"/>
        </authorList>
    </citation>
    <scope>IDENTIFICATION</scope>
    <source>
        <strain evidence="1">IAEA</strain>
    </source>
</reference>
<evidence type="ECO:0000313" key="2">
    <source>
        <dbReference type="Proteomes" id="UP000092445"/>
    </source>
</evidence>
<keyword evidence="2" id="KW-1185">Reference proteome</keyword>
<name>A0A1A9ZSF3_GLOPL</name>
<dbReference type="Proteomes" id="UP000092445">
    <property type="component" value="Unassembled WGS sequence"/>
</dbReference>
<accession>A0A1A9ZSF3</accession>
<organism evidence="1 2">
    <name type="scientific">Glossina pallidipes</name>
    <name type="common">Tsetse fly</name>
    <dbReference type="NCBI Taxonomy" id="7398"/>
    <lineage>
        <taxon>Eukaryota</taxon>
        <taxon>Metazoa</taxon>
        <taxon>Ecdysozoa</taxon>
        <taxon>Arthropoda</taxon>
        <taxon>Hexapoda</taxon>
        <taxon>Insecta</taxon>
        <taxon>Pterygota</taxon>
        <taxon>Neoptera</taxon>
        <taxon>Endopterygota</taxon>
        <taxon>Diptera</taxon>
        <taxon>Brachycera</taxon>
        <taxon>Muscomorpha</taxon>
        <taxon>Hippoboscoidea</taxon>
        <taxon>Glossinidae</taxon>
        <taxon>Glossina</taxon>
    </lineage>
</organism>
<dbReference type="VEuPathDB" id="VectorBase:GPAI023542"/>
<sequence length="109" mass="11702">MDITNTIPIATKGNNSLNLSNATDISASSIPQSAKATQLTGSYTVTKRGVQRHSANSYHIIVVPTFWKINGRNTEEGAANILTKIFATLFAINTAIVLVNDILLQTIMA</sequence>
<dbReference type="EnsemblMetazoa" id="GPAI023542-RA">
    <property type="protein sequence ID" value="GPAI023542-PA"/>
    <property type="gene ID" value="GPAI023542"/>
</dbReference>
<proteinExistence type="predicted"/>
<reference evidence="2" key="1">
    <citation type="submission" date="2014-03" db="EMBL/GenBank/DDBJ databases">
        <authorList>
            <person name="Aksoy S."/>
            <person name="Warren W."/>
            <person name="Wilson R.K."/>
        </authorList>
    </citation>
    <scope>NUCLEOTIDE SEQUENCE [LARGE SCALE GENOMIC DNA]</scope>
    <source>
        <strain evidence="2">IAEA</strain>
    </source>
</reference>
<protein>
    <submittedName>
        <fullName evidence="1">Uncharacterized protein</fullName>
    </submittedName>
</protein>